<gene>
    <name evidence="1" type="ORF">HGMM_OP4C748</name>
</gene>
<protein>
    <submittedName>
        <fullName evidence="1">Uncharacterized protein</fullName>
    </submittedName>
</protein>
<proteinExistence type="predicted"/>
<sequence length="86" mass="9603">MPKTAATTKEGAVLNPTTDLLEVALEELAEECAHALFLMSRLRRLPQGDERDTLEGDLHASLSHLRMEATFALKEWDKLIDSLPDD</sequence>
<dbReference type="AlphaFoldDB" id="H5SUB2"/>
<reference evidence="1" key="2">
    <citation type="journal article" date="2012" name="PLoS ONE">
        <title>A Deeply Branching Thermophilic Bacterium with an Ancient Acetyl-CoA Pathway Dominates a Subsurface Ecosystem.</title>
        <authorList>
            <person name="Takami H."/>
            <person name="Noguchi H."/>
            <person name="Takaki Y."/>
            <person name="Uchiyama I."/>
            <person name="Toyoda A."/>
            <person name="Nishi S."/>
            <person name="Chee G.-J."/>
            <person name="Arai W."/>
            <person name="Nunoura T."/>
            <person name="Itoh T."/>
            <person name="Hattori M."/>
            <person name="Takai K."/>
        </authorList>
    </citation>
    <scope>NUCLEOTIDE SEQUENCE</scope>
</reference>
<evidence type="ECO:0000313" key="1">
    <source>
        <dbReference type="EMBL" id="BAL60112.1"/>
    </source>
</evidence>
<name>H5SUB2_ACEAU</name>
<reference evidence="1" key="1">
    <citation type="journal article" date="2005" name="Environ. Microbiol.">
        <title>Genetic and functional properties of uncultivated thermophilic crenarchaeotes from a subsurface gold mine as revealed by analysis of genome fragments.</title>
        <authorList>
            <person name="Nunoura T."/>
            <person name="Hirayama H."/>
            <person name="Takami H."/>
            <person name="Oida H."/>
            <person name="Nishi S."/>
            <person name="Shimamura S."/>
            <person name="Suzuki Y."/>
            <person name="Inagaki F."/>
            <person name="Takai K."/>
            <person name="Nealson K.H."/>
            <person name="Horikoshi K."/>
        </authorList>
    </citation>
    <scope>NUCLEOTIDE SEQUENCE</scope>
</reference>
<organism evidence="1">
    <name type="scientific">Acetithermum autotrophicum</name>
    <dbReference type="NCBI Taxonomy" id="1446466"/>
    <lineage>
        <taxon>Bacteria</taxon>
        <taxon>Candidatus Bipolaricaulota</taxon>
        <taxon>Candidatus Acetithermum</taxon>
    </lineage>
</organism>
<dbReference type="EMBL" id="AP011803">
    <property type="protein sequence ID" value="BAL60112.1"/>
    <property type="molecule type" value="Genomic_DNA"/>
</dbReference>
<accession>H5SUB2</accession>